<proteinExistence type="predicted"/>
<sequence length="154" mass="17633">MEFATVLMTFLDVINFLRYIAAGSAKHREVSERGGERTAIFRVAVFEFTLEKWEDVETDIQAAETKEAVLKKELDKKKSKTKKESKKTEEKKGHNDKKTKKGQDKEFKMKVIDTRKKEIQRDIDDKVDVNKAGKKKTVGSNICAVFVSLSFIKG</sequence>
<evidence type="ECO:0000256" key="1">
    <source>
        <dbReference type="SAM" id="MobiDB-lite"/>
    </source>
</evidence>
<accession>A0A6J8BDI0</accession>
<gene>
    <name evidence="3" type="ORF">MCOR_17854</name>
</gene>
<feature type="chain" id="PRO_5026858778" evidence="2">
    <location>
        <begin position="23"/>
        <end position="154"/>
    </location>
</feature>
<organism evidence="3 4">
    <name type="scientific">Mytilus coruscus</name>
    <name type="common">Sea mussel</name>
    <dbReference type="NCBI Taxonomy" id="42192"/>
    <lineage>
        <taxon>Eukaryota</taxon>
        <taxon>Metazoa</taxon>
        <taxon>Spiralia</taxon>
        <taxon>Lophotrochozoa</taxon>
        <taxon>Mollusca</taxon>
        <taxon>Bivalvia</taxon>
        <taxon>Autobranchia</taxon>
        <taxon>Pteriomorphia</taxon>
        <taxon>Mytilida</taxon>
        <taxon>Mytiloidea</taxon>
        <taxon>Mytilidae</taxon>
        <taxon>Mytilinae</taxon>
        <taxon>Mytilus</taxon>
    </lineage>
</organism>
<name>A0A6J8BDI0_MYTCO</name>
<feature type="region of interest" description="Disordered" evidence="1">
    <location>
        <begin position="73"/>
        <end position="109"/>
    </location>
</feature>
<dbReference type="Proteomes" id="UP000507470">
    <property type="component" value="Unassembled WGS sequence"/>
</dbReference>
<reference evidence="3 4" key="1">
    <citation type="submission" date="2020-06" db="EMBL/GenBank/DDBJ databases">
        <authorList>
            <person name="Li R."/>
            <person name="Bekaert M."/>
        </authorList>
    </citation>
    <scope>NUCLEOTIDE SEQUENCE [LARGE SCALE GENOMIC DNA]</scope>
    <source>
        <strain evidence="4">wild</strain>
    </source>
</reference>
<dbReference type="AlphaFoldDB" id="A0A6J8BDI0"/>
<evidence type="ECO:0000313" key="3">
    <source>
        <dbReference type="EMBL" id="CAC5381975.1"/>
    </source>
</evidence>
<feature type="signal peptide" evidence="2">
    <location>
        <begin position="1"/>
        <end position="22"/>
    </location>
</feature>
<keyword evidence="4" id="KW-1185">Reference proteome</keyword>
<keyword evidence="2" id="KW-0732">Signal</keyword>
<dbReference type="EMBL" id="CACVKT020003176">
    <property type="protein sequence ID" value="CAC5381975.1"/>
    <property type="molecule type" value="Genomic_DNA"/>
</dbReference>
<evidence type="ECO:0000313" key="4">
    <source>
        <dbReference type="Proteomes" id="UP000507470"/>
    </source>
</evidence>
<evidence type="ECO:0000256" key="2">
    <source>
        <dbReference type="SAM" id="SignalP"/>
    </source>
</evidence>
<protein>
    <submittedName>
        <fullName evidence="3">Uncharacterized protein</fullName>
    </submittedName>
</protein>